<comment type="caution">
    <text evidence="2">The sequence shown here is derived from an EMBL/GenBank/DDBJ whole genome shotgun (WGS) entry which is preliminary data.</text>
</comment>
<gene>
    <name evidence="2" type="ORF">CFB84_05055</name>
</gene>
<name>A0A228J0A8_9BURK</name>
<reference evidence="2 3" key="2">
    <citation type="submission" date="2017-08" db="EMBL/GenBank/DDBJ databases">
        <title>WGS of novel Burkholderia cepaca complex species.</title>
        <authorList>
            <person name="Lipuma J."/>
            <person name="Spilker T."/>
        </authorList>
    </citation>
    <scope>NUCLEOTIDE SEQUENCE [LARGE SCALE GENOMIC DNA]</scope>
    <source>
        <strain evidence="2 3">AU17325</strain>
    </source>
</reference>
<dbReference type="AlphaFoldDB" id="A0A228J0A8"/>
<organism evidence="2 3">
    <name type="scientific">Burkholderia aenigmatica</name>
    <dbReference type="NCBI Taxonomy" id="2015348"/>
    <lineage>
        <taxon>Bacteria</taxon>
        <taxon>Pseudomonadati</taxon>
        <taxon>Pseudomonadota</taxon>
        <taxon>Betaproteobacteria</taxon>
        <taxon>Burkholderiales</taxon>
        <taxon>Burkholderiaceae</taxon>
        <taxon>Burkholderia</taxon>
        <taxon>Burkholderia cepacia complex</taxon>
    </lineage>
</organism>
<proteinExistence type="predicted"/>
<evidence type="ECO:0000313" key="3">
    <source>
        <dbReference type="Proteomes" id="UP000214600"/>
    </source>
</evidence>
<protein>
    <submittedName>
        <fullName evidence="2">Uncharacterized protein</fullName>
    </submittedName>
</protein>
<evidence type="ECO:0000313" key="2">
    <source>
        <dbReference type="EMBL" id="OXI48311.1"/>
    </source>
</evidence>
<dbReference type="EMBL" id="NKFA01000003">
    <property type="protein sequence ID" value="OXI48311.1"/>
    <property type="molecule type" value="Genomic_DNA"/>
</dbReference>
<feature type="compositionally biased region" description="Low complexity" evidence="1">
    <location>
        <begin position="64"/>
        <end position="75"/>
    </location>
</feature>
<feature type="region of interest" description="Disordered" evidence="1">
    <location>
        <begin position="40"/>
        <end position="78"/>
    </location>
</feature>
<evidence type="ECO:0000256" key="1">
    <source>
        <dbReference type="SAM" id="MobiDB-lite"/>
    </source>
</evidence>
<reference evidence="3" key="1">
    <citation type="submission" date="2017-06" db="EMBL/GenBank/DDBJ databases">
        <authorList>
            <person name="LiPuma J."/>
            <person name="Spilker T."/>
        </authorList>
    </citation>
    <scope>NUCLEOTIDE SEQUENCE [LARGE SCALE GENOMIC DNA]</scope>
    <source>
        <strain evidence="3">AU17325</strain>
    </source>
</reference>
<dbReference type="Proteomes" id="UP000214600">
    <property type="component" value="Unassembled WGS sequence"/>
</dbReference>
<sequence length="103" mass="11394">MRCYLRDWMAIYVREARRSHHPCVTRARSAMSTGFIMTTHTIRIRHPHGVRPSGGAVRARRPRAAAAPHRPCGRPAPLPSVIVAATPASPRRVSCRVVPNGAR</sequence>
<accession>A0A228J0A8</accession>